<dbReference type="AlphaFoldDB" id="A0A0F9SXQ2"/>
<dbReference type="EMBL" id="LAZR01001635">
    <property type="protein sequence ID" value="KKN41641.1"/>
    <property type="molecule type" value="Genomic_DNA"/>
</dbReference>
<proteinExistence type="predicted"/>
<gene>
    <name evidence="1" type="ORF">LCGC14_0721160</name>
</gene>
<reference evidence="1" key="1">
    <citation type="journal article" date="2015" name="Nature">
        <title>Complex archaea that bridge the gap between prokaryotes and eukaryotes.</title>
        <authorList>
            <person name="Spang A."/>
            <person name="Saw J.H."/>
            <person name="Jorgensen S.L."/>
            <person name="Zaremba-Niedzwiedzka K."/>
            <person name="Martijn J."/>
            <person name="Lind A.E."/>
            <person name="van Eijk R."/>
            <person name="Schleper C."/>
            <person name="Guy L."/>
            <person name="Ettema T.J."/>
        </authorList>
    </citation>
    <scope>NUCLEOTIDE SEQUENCE</scope>
</reference>
<protein>
    <submittedName>
        <fullName evidence="1">Uncharacterized protein</fullName>
    </submittedName>
</protein>
<evidence type="ECO:0000313" key="1">
    <source>
        <dbReference type="EMBL" id="KKN41641.1"/>
    </source>
</evidence>
<name>A0A0F9SXQ2_9ZZZZ</name>
<organism evidence="1">
    <name type="scientific">marine sediment metagenome</name>
    <dbReference type="NCBI Taxonomy" id="412755"/>
    <lineage>
        <taxon>unclassified sequences</taxon>
        <taxon>metagenomes</taxon>
        <taxon>ecological metagenomes</taxon>
    </lineage>
</organism>
<sequence>MAETTKSRGDRPYKLGKKISTVGDVLRNREIMEMIGEFTKEGASTAEVAVIIWADDKGTYGARSGPEYR</sequence>
<accession>A0A0F9SXQ2</accession>
<comment type="caution">
    <text evidence="1">The sequence shown here is derived from an EMBL/GenBank/DDBJ whole genome shotgun (WGS) entry which is preliminary data.</text>
</comment>